<evidence type="ECO:0000256" key="2">
    <source>
        <dbReference type="SAM" id="SignalP"/>
    </source>
</evidence>
<accession>A0A1E8CLL4</accession>
<proteinExistence type="predicted"/>
<feature type="region of interest" description="Disordered" evidence="1">
    <location>
        <begin position="23"/>
        <end position="98"/>
    </location>
</feature>
<sequence length="98" mass="10435">MCVLSLILLMPLTAIHAQPAGADIIEDQADEDQGSEEQTSEEQNVDEQNNDDQQAAADAALPDIDSQPIDGSQNQGPGRFIPSEQISQDSGVSFPVDI</sequence>
<evidence type="ECO:0000256" key="1">
    <source>
        <dbReference type="SAM" id="MobiDB-lite"/>
    </source>
</evidence>
<feature type="compositionally biased region" description="Low complexity" evidence="1">
    <location>
        <begin position="51"/>
        <end position="60"/>
    </location>
</feature>
<keyword evidence="2" id="KW-0732">Signal</keyword>
<dbReference type="AlphaFoldDB" id="A0A1E8CLL4"/>
<dbReference type="Proteomes" id="UP000175669">
    <property type="component" value="Unassembled WGS sequence"/>
</dbReference>
<evidence type="ECO:0000313" key="3">
    <source>
        <dbReference type="EMBL" id="OFE13185.1"/>
    </source>
</evidence>
<reference evidence="4" key="1">
    <citation type="submission" date="2016-07" db="EMBL/GenBank/DDBJ databases">
        <authorList>
            <person name="Florea S."/>
            <person name="Webb J.S."/>
            <person name="Jaromczyk J."/>
            <person name="Schardl C.L."/>
        </authorList>
    </citation>
    <scope>NUCLEOTIDE SEQUENCE [LARGE SCALE GENOMIC DNA]</scope>
    <source>
        <strain evidence="4">KCTC 42131</strain>
    </source>
</reference>
<keyword evidence="4" id="KW-1185">Reference proteome</keyword>
<feature type="signal peptide" evidence="2">
    <location>
        <begin position="1"/>
        <end position="22"/>
    </location>
</feature>
<dbReference type="EMBL" id="MASR01000001">
    <property type="protein sequence ID" value="OFE13185.1"/>
    <property type="molecule type" value="Genomic_DNA"/>
</dbReference>
<dbReference type="STRING" id="1524254.PHACT_08555"/>
<evidence type="ECO:0000313" key="4">
    <source>
        <dbReference type="Proteomes" id="UP000175669"/>
    </source>
</evidence>
<organism evidence="3 4">
    <name type="scientific">Pseudohongiella acticola</name>
    <dbReference type="NCBI Taxonomy" id="1524254"/>
    <lineage>
        <taxon>Bacteria</taxon>
        <taxon>Pseudomonadati</taxon>
        <taxon>Pseudomonadota</taxon>
        <taxon>Gammaproteobacteria</taxon>
        <taxon>Pseudomonadales</taxon>
        <taxon>Pseudohongiellaceae</taxon>
        <taxon>Pseudohongiella</taxon>
    </lineage>
</organism>
<gene>
    <name evidence="3" type="ORF">PHACT_08555</name>
</gene>
<name>A0A1E8CLL4_9GAMM</name>
<feature type="compositionally biased region" description="Acidic residues" evidence="1">
    <location>
        <begin position="24"/>
        <end position="50"/>
    </location>
</feature>
<comment type="caution">
    <text evidence="3">The sequence shown here is derived from an EMBL/GenBank/DDBJ whole genome shotgun (WGS) entry which is preliminary data.</text>
</comment>
<protein>
    <submittedName>
        <fullName evidence="3">Uncharacterized protein</fullName>
    </submittedName>
</protein>
<feature type="chain" id="PRO_5009212172" evidence="2">
    <location>
        <begin position="23"/>
        <end position="98"/>
    </location>
</feature>